<name>A0ABT0E4Z0_9GAMM</name>
<protein>
    <submittedName>
        <fullName evidence="3">MBL fold metallo-hydrolase</fullName>
    </submittedName>
</protein>
<keyword evidence="4" id="KW-1185">Reference proteome</keyword>
<dbReference type="InterPro" id="IPR001279">
    <property type="entry name" value="Metallo-B-lactamas"/>
</dbReference>
<evidence type="ECO:0000313" key="3">
    <source>
        <dbReference type="EMBL" id="MCK0536759.1"/>
    </source>
</evidence>
<dbReference type="InterPro" id="IPR036866">
    <property type="entry name" value="RibonucZ/Hydroxyglut_hydro"/>
</dbReference>
<dbReference type="PANTHER" id="PTHR43084">
    <property type="entry name" value="PERSULFIDE DIOXYGENASE ETHE1"/>
    <property type="match status" value="1"/>
</dbReference>
<evidence type="ECO:0000256" key="1">
    <source>
        <dbReference type="ARBA" id="ARBA00022723"/>
    </source>
</evidence>
<dbReference type="EMBL" id="JALKII010000002">
    <property type="protein sequence ID" value="MCK0536759.1"/>
    <property type="molecule type" value="Genomic_DNA"/>
</dbReference>
<dbReference type="PANTHER" id="PTHR43084:SF1">
    <property type="entry name" value="PERSULFIDE DIOXYGENASE ETHE1, MITOCHONDRIAL"/>
    <property type="match status" value="1"/>
</dbReference>
<dbReference type="SUPFAM" id="SSF56281">
    <property type="entry name" value="Metallo-hydrolase/oxidoreductase"/>
    <property type="match status" value="1"/>
</dbReference>
<dbReference type="Proteomes" id="UP001165524">
    <property type="component" value="Unassembled WGS sequence"/>
</dbReference>
<evidence type="ECO:0000259" key="2">
    <source>
        <dbReference type="SMART" id="SM00849"/>
    </source>
</evidence>
<evidence type="ECO:0000313" key="4">
    <source>
        <dbReference type="Proteomes" id="UP001165524"/>
    </source>
</evidence>
<dbReference type="CDD" id="cd07724">
    <property type="entry name" value="POD-like_MBL-fold"/>
    <property type="match status" value="1"/>
</dbReference>
<sequence length="292" mass="31759">MQAISAGRPQVAPFLDPDSETWSYVVYDHTGGHAAVIDPVLDFDHASGRTATTGAQRLVDFVRTQQLTVDWILETHAHADHLSAAPFVQQALGGRIAIGEPIQQVQAIFRDVFNLGEDFPCDGSQFDHLFSPGDTFQIGELTGQVIHSPGHTPADMAWLIGDALFVGDTLFMPDVGTARCDFPGGDAQQLYRSIQNLLALPGDTRLFVCHDYPPAGREHQCETTVAAQKKGNIHVQDGISEAAFVTMRNERDATLAMPRLILPSVQINIRAGQMPPAEGNGVVYLKLPVNRL</sequence>
<dbReference type="InterPro" id="IPR044528">
    <property type="entry name" value="POD-like_MBL-fold"/>
</dbReference>
<proteinExistence type="predicted"/>
<reference evidence="3" key="1">
    <citation type="submission" date="2022-04" db="EMBL/GenBank/DDBJ databases">
        <title>Alcanivorax sp. CY1518 draft genome sequence.</title>
        <authorList>
            <person name="Zhao G."/>
            <person name="An M."/>
        </authorList>
    </citation>
    <scope>NUCLEOTIDE SEQUENCE</scope>
    <source>
        <strain evidence="3">CY1518</strain>
    </source>
</reference>
<gene>
    <name evidence="3" type="ORF">MU846_03480</name>
</gene>
<dbReference type="Gene3D" id="3.60.15.10">
    <property type="entry name" value="Ribonuclease Z/Hydroxyacylglutathione hydrolase-like"/>
    <property type="match status" value="1"/>
</dbReference>
<keyword evidence="1" id="KW-0479">Metal-binding</keyword>
<comment type="caution">
    <text evidence="3">The sequence shown here is derived from an EMBL/GenBank/DDBJ whole genome shotgun (WGS) entry which is preliminary data.</text>
</comment>
<dbReference type="RefSeq" id="WP_246948464.1">
    <property type="nucleotide sequence ID" value="NZ_JALKII010000002.1"/>
</dbReference>
<dbReference type="SMART" id="SM00849">
    <property type="entry name" value="Lactamase_B"/>
    <property type="match status" value="1"/>
</dbReference>
<feature type="domain" description="Metallo-beta-lactamase" evidence="2">
    <location>
        <begin position="20"/>
        <end position="210"/>
    </location>
</feature>
<dbReference type="InterPro" id="IPR051682">
    <property type="entry name" value="Mito_Persulfide_Diox"/>
</dbReference>
<organism evidence="3 4">
    <name type="scientific">Alcanivorax quisquiliarum</name>
    <dbReference type="NCBI Taxonomy" id="2933565"/>
    <lineage>
        <taxon>Bacteria</taxon>
        <taxon>Pseudomonadati</taxon>
        <taxon>Pseudomonadota</taxon>
        <taxon>Gammaproteobacteria</taxon>
        <taxon>Oceanospirillales</taxon>
        <taxon>Alcanivoracaceae</taxon>
        <taxon>Alcanivorax</taxon>
    </lineage>
</organism>
<accession>A0ABT0E4Z0</accession>
<dbReference type="Pfam" id="PF00753">
    <property type="entry name" value="Lactamase_B"/>
    <property type="match status" value="1"/>
</dbReference>